<accession>A0A267FW14</accession>
<protein>
    <submittedName>
        <fullName evidence="1">Uncharacterized protein</fullName>
    </submittedName>
</protein>
<proteinExistence type="predicted"/>
<evidence type="ECO:0000313" key="2">
    <source>
        <dbReference type="Proteomes" id="UP000215902"/>
    </source>
</evidence>
<name>A0A267FW14_9PLAT</name>
<dbReference type="EMBL" id="NIVC01000712">
    <property type="protein sequence ID" value="PAA78020.1"/>
    <property type="molecule type" value="Genomic_DNA"/>
</dbReference>
<evidence type="ECO:0000313" key="1">
    <source>
        <dbReference type="EMBL" id="PAA78020.1"/>
    </source>
</evidence>
<dbReference type="Proteomes" id="UP000215902">
    <property type="component" value="Unassembled WGS sequence"/>
</dbReference>
<reference evidence="1 2" key="1">
    <citation type="submission" date="2017-06" db="EMBL/GenBank/DDBJ databases">
        <title>A platform for efficient transgenesis in Macrostomum lignano, a flatworm model organism for stem cell research.</title>
        <authorList>
            <person name="Berezikov E."/>
        </authorList>
    </citation>
    <scope>NUCLEOTIDE SEQUENCE [LARGE SCALE GENOMIC DNA]</scope>
    <source>
        <strain evidence="1">DV1</strain>
        <tissue evidence="1">Whole organism</tissue>
    </source>
</reference>
<gene>
    <name evidence="1" type="ORF">BOX15_Mlig017266g2</name>
</gene>
<comment type="caution">
    <text evidence="1">The sequence shown here is derived from an EMBL/GenBank/DDBJ whole genome shotgun (WGS) entry which is preliminary data.</text>
</comment>
<organism evidence="1 2">
    <name type="scientific">Macrostomum lignano</name>
    <dbReference type="NCBI Taxonomy" id="282301"/>
    <lineage>
        <taxon>Eukaryota</taxon>
        <taxon>Metazoa</taxon>
        <taxon>Spiralia</taxon>
        <taxon>Lophotrochozoa</taxon>
        <taxon>Platyhelminthes</taxon>
        <taxon>Rhabditophora</taxon>
        <taxon>Macrostomorpha</taxon>
        <taxon>Macrostomida</taxon>
        <taxon>Macrostomidae</taxon>
        <taxon>Macrostomum</taxon>
    </lineage>
</organism>
<sequence>TTVDCKQTLIEMSSSDKSQPASWADLSAYISNCRRLESMPANLQASIDELKSIDARLGKAAAVFDEGLQLSLDAAATYYSSAATVKQGIVSEAHKN</sequence>
<feature type="non-terminal residue" evidence="1">
    <location>
        <position position="1"/>
    </location>
</feature>
<dbReference type="AlphaFoldDB" id="A0A267FW14"/>
<keyword evidence="2" id="KW-1185">Reference proteome</keyword>